<name>A0AAN1WK48_9GAMM</name>
<comment type="domain">
    <text evidence="6">Has three domains with a flexible linker between the domains II and III and assumes an 'L' shape. Domain III is highly mobile and contacts RuvB.</text>
</comment>
<dbReference type="AlphaFoldDB" id="A0AAN1WK48"/>
<accession>A0AAN1WK48</accession>
<dbReference type="KEGG" id="marq:MARGE09_P3287"/>
<feature type="domain" description="Helix-hairpin-helix DNA-binding motif class 1" evidence="7">
    <location>
        <begin position="72"/>
        <end position="91"/>
    </location>
</feature>
<dbReference type="Pfam" id="PF14520">
    <property type="entry name" value="HHH_5"/>
    <property type="match status" value="1"/>
</dbReference>
<gene>
    <name evidence="6" type="primary">ruvA</name>
    <name evidence="8" type="ORF">MARGE09_P3287</name>
</gene>
<comment type="function">
    <text evidence="6">The RuvA-RuvB-RuvC complex processes Holliday junction (HJ) DNA during genetic recombination and DNA repair, while the RuvA-RuvB complex plays an important role in the rescue of blocked DNA replication forks via replication fork reversal (RFR). RuvA specifically binds to HJ cruciform DNA, conferring on it an open structure. The RuvB hexamer acts as an ATP-dependent pump, pulling dsDNA into and through the RuvAB complex. HJ branch migration allows RuvC to scan DNA until it finds its consensus sequence, where it cleaves and resolves the cruciform DNA.</text>
</comment>
<dbReference type="GO" id="GO:0000400">
    <property type="term" value="F:four-way junction DNA binding"/>
    <property type="evidence" value="ECO:0007669"/>
    <property type="project" value="UniProtKB-UniRule"/>
</dbReference>
<dbReference type="InterPro" id="IPR012340">
    <property type="entry name" value="NA-bd_OB-fold"/>
</dbReference>
<evidence type="ECO:0000256" key="1">
    <source>
        <dbReference type="ARBA" id="ARBA00022490"/>
    </source>
</evidence>
<dbReference type="InterPro" id="IPR013849">
    <property type="entry name" value="DNA_helicase_Holl-junc_RuvA_I"/>
</dbReference>
<dbReference type="GO" id="GO:0006310">
    <property type="term" value="P:DNA recombination"/>
    <property type="evidence" value="ECO:0007669"/>
    <property type="project" value="UniProtKB-UniRule"/>
</dbReference>
<dbReference type="GO" id="GO:0005524">
    <property type="term" value="F:ATP binding"/>
    <property type="evidence" value="ECO:0007669"/>
    <property type="project" value="InterPro"/>
</dbReference>
<dbReference type="NCBIfam" id="TIGR00084">
    <property type="entry name" value="ruvA"/>
    <property type="match status" value="1"/>
</dbReference>
<feature type="region of interest" description="Domain III" evidence="6">
    <location>
        <begin position="150"/>
        <end position="203"/>
    </location>
</feature>
<dbReference type="GO" id="GO:0009379">
    <property type="term" value="C:Holliday junction helicase complex"/>
    <property type="evidence" value="ECO:0007669"/>
    <property type="project" value="InterPro"/>
</dbReference>
<comment type="subcellular location">
    <subcellularLocation>
        <location evidence="6">Cytoplasm</location>
    </subcellularLocation>
</comment>
<dbReference type="RefSeq" id="WP_236983998.1">
    <property type="nucleotide sequence ID" value="NZ_AP023086.1"/>
</dbReference>
<dbReference type="GO" id="GO:0005737">
    <property type="term" value="C:cytoplasm"/>
    <property type="evidence" value="ECO:0007669"/>
    <property type="project" value="UniProtKB-SubCell"/>
</dbReference>
<evidence type="ECO:0000256" key="4">
    <source>
        <dbReference type="ARBA" id="ARBA00023172"/>
    </source>
</evidence>
<keyword evidence="5 6" id="KW-0234">DNA repair</keyword>
<sequence>MIGRLKGEVLEKQPPMILLDVMGVGYEVLAPMSTFYNLPETGVAVLHTHLSISENAHQLFGFSSQQERSLFRQLIKVSGVGPKMGLAVLSSMEPNEVVAAILNDNVTALTKIPGVGKKTAERLVIEMRDRVKDWQLPAGAAGDNNEAVAANGDILAEAESAMIALGYKPAEATKAIARVLKTNEVTRSEELIRLALRSMLPGA</sequence>
<dbReference type="InterPro" id="IPR036267">
    <property type="entry name" value="RuvA_C_sf"/>
</dbReference>
<organism evidence="8 9">
    <name type="scientific">Marinagarivorans cellulosilyticus</name>
    <dbReference type="NCBI Taxonomy" id="2721545"/>
    <lineage>
        <taxon>Bacteria</taxon>
        <taxon>Pseudomonadati</taxon>
        <taxon>Pseudomonadota</taxon>
        <taxon>Gammaproteobacteria</taxon>
        <taxon>Cellvibrionales</taxon>
        <taxon>Cellvibrionaceae</taxon>
        <taxon>Marinagarivorans</taxon>
    </lineage>
</organism>
<dbReference type="InterPro" id="IPR003583">
    <property type="entry name" value="Hlx-hairpin-Hlx_DNA-bd_motif"/>
</dbReference>
<dbReference type="Proteomes" id="UP001320119">
    <property type="component" value="Chromosome"/>
</dbReference>
<evidence type="ECO:0000259" key="7">
    <source>
        <dbReference type="SMART" id="SM00278"/>
    </source>
</evidence>
<keyword evidence="4 6" id="KW-0233">DNA recombination</keyword>
<evidence type="ECO:0000256" key="2">
    <source>
        <dbReference type="ARBA" id="ARBA00022763"/>
    </source>
</evidence>
<keyword evidence="8" id="KW-0067">ATP-binding</keyword>
<dbReference type="InterPro" id="IPR011114">
    <property type="entry name" value="RuvA_C"/>
</dbReference>
<comment type="caution">
    <text evidence="6">Lacks conserved residue(s) required for the propagation of feature annotation.</text>
</comment>
<keyword evidence="1 6" id="KW-0963">Cytoplasm</keyword>
<proteinExistence type="inferred from homology"/>
<protein>
    <recommendedName>
        <fullName evidence="6">Holliday junction branch migration complex subunit RuvA</fullName>
    </recommendedName>
</protein>
<dbReference type="Pfam" id="PF01330">
    <property type="entry name" value="RuvA_N"/>
    <property type="match status" value="1"/>
</dbReference>
<dbReference type="SUPFAM" id="SSF46929">
    <property type="entry name" value="DNA helicase RuvA subunit, C-terminal domain"/>
    <property type="match status" value="1"/>
</dbReference>
<feature type="domain" description="Helix-hairpin-helix DNA-binding motif class 1" evidence="7">
    <location>
        <begin position="107"/>
        <end position="126"/>
    </location>
</feature>
<comment type="similarity">
    <text evidence="6">Belongs to the RuvA family.</text>
</comment>
<dbReference type="Gene3D" id="1.10.8.10">
    <property type="entry name" value="DNA helicase RuvA subunit, C-terminal domain"/>
    <property type="match status" value="1"/>
</dbReference>
<dbReference type="SUPFAM" id="SSF47781">
    <property type="entry name" value="RuvA domain 2-like"/>
    <property type="match status" value="1"/>
</dbReference>
<comment type="subunit">
    <text evidence="6">Homotetramer. Forms an RuvA(8)-RuvB(12)-Holliday junction (HJ) complex. HJ DNA is sandwiched between 2 RuvA tetramers; dsDNA enters through RuvA and exits via RuvB. An RuvB hexamer assembles on each DNA strand where it exits the tetramer. Each RuvB hexamer is contacted by two RuvA subunits (via domain III) on 2 adjacent RuvB subunits; this complex drives branch migration. In the full resolvosome a probable DNA-RuvA(4)-RuvB(12)-RuvC(2) complex forms which resolves the HJ.</text>
</comment>
<dbReference type="Gene3D" id="1.10.150.20">
    <property type="entry name" value="5' to 3' exonuclease, C-terminal subdomain"/>
    <property type="match status" value="1"/>
</dbReference>
<reference evidence="8 9" key="1">
    <citation type="journal article" date="2022" name="IScience">
        <title>An ultrasensitive nanofiber-based assay for enzymatic hydrolysis and deep-sea microbial degradation of cellulose.</title>
        <authorList>
            <person name="Tsudome M."/>
            <person name="Tachioka M."/>
            <person name="Miyazaki M."/>
            <person name="Uchimura K."/>
            <person name="Tsuda M."/>
            <person name="Takaki Y."/>
            <person name="Deguchi S."/>
        </authorList>
    </citation>
    <scope>NUCLEOTIDE SEQUENCE [LARGE SCALE GENOMIC DNA]</scope>
    <source>
        <strain evidence="8 9">GE09</strain>
    </source>
</reference>
<dbReference type="SUPFAM" id="SSF50249">
    <property type="entry name" value="Nucleic acid-binding proteins"/>
    <property type="match status" value="1"/>
</dbReference>
<dbReference type="Pfam" id="PF07499">
    <property type="entry name" value="RuvA_C"/>
    <property type="match status" value="1"/>
</dbReference>
<evidence type="ECO:0000256" key="5">
    <source>
        <dbReference type="ARBA" id="ARBA00023204"/>
    </source>
</evidence>
<dbReference type="SMART" id="SM00278">
    <property type="entry name" value="HhH1"/>
    <property type="match status" value="2"/>
</dbReference>
<keyword evidence="2 6" id="KW-0227">DNA damage</keyword>
<dbReference type="GO" id="GO:0048476">
    <property type="term" value="C:Holliday junction resolvase complex"/>
    <property type="evidence" value="ECO:0007669"/>
    <property type="project" value="UniProtKB-UniRule"/>
</dbReference>
<keyword evidence="9" id="KW-1185">Reference proteome</keyword>
<keyword evidence="3 6" id="KW-0238">DNA-binding</keyword>
<evidence type="ECO:0000313" key="9">
    <source>
        <dbReference type="Proteomes" id="UP001320119"/>
    </source>
</evidence>
<dbReference type="CDD" id="cd14332">
    <property type="entry name" value="UBA_RuvA_C"/>
    <property type="match status" value="1"/>
</dbReference>
<dbReference type="InterPro" id="IPR010994">
    <property type="entry name" value="RuvA_2-like"/>
</dbReference>
<evidence type="ECO:0000256" key="6">
    <source>
        <dbReference type="HAMAP-Rule" id="MF_00031"/>
    </source>
</evidence>
<dbReference type="Gene3D" id="2.40.50.140">
    <property type="entry name" value="Nucleic acid-binding proteins"/>
    <property type="match status" value="1"/>
</dbReference>
<keyword evidence="8" id="KW-0378">Hydrolase</keyword>
<dbReference type="GO" id="GO:0006281">
    <property type="term" value="P:DNA repair"/>
    <property type="evidence" value="ECO:0007669"/>
    <property type="project" value="UniProtKB-UniRule"/>
</dbReference>
<dbReference type="EMBL" id="AP023086">
    <property type="protein sequence ID" value="BCD99086.1"/>
    <property type="molecule type" value="Genomic_DNA"/>
</dbReference>
<keyword evidence="8" id="KW-0347">Helicase</keyword>
<evidence type="ECO:0000313" key="8">
    <source>
        <dbReference type="EMBL" id="BCD99086.1"/>
    </source>
</evidence>
<dbReference type="GO" id="GO:0009378">
    <property type="term" value="F:four-way junction helicase activity"/>
    <property type="evidence" value="ECO:0007669"/>
    <property type="project" value="InterPro"/>
</dbReference>
<dbReference type="GO" id="GO:0016787">
    <property type="term" value="F:hydrolase activity"/>
    <property type="evidence" value="ECO:0007669"/>
    <property type="project" value="UniProtKB-KW"/>
</dbReference>
<dbReference type="InterPro" id="IPR000085">
    <property type="entry name" value="RuvA"/>
</dbReference>
<keyword evidence="8" id="KW-0547">Nucleotide-binding</keyword>
<evidence type="ECO:0000256" key="3">
    <source>
        <dbReference type="ARBA" id="ARBA00023125"/>
    </source>
</evidence>
<dbReference type="HAMAP" id="MF_00031">
    <property type="entry name" value="DNA_HJ_migration_RuvA"/>
    <property type="match status" value="1"/>
</dbReference>